<dbReference type="Pfam" id="PF22725">
    <property type="entry name" value="GFO_IDH_MocA_C3"/>
    <property type="match status" value="1"/>
</dbReference>
<feature type="domain" description="GFO/IDH/MocA-like oxidoreductase" evidence="3">
    <location>
        <begin position="127"/>
        <end position="236"/>
    </location>
</feature>
<dbReference type="SUPFAM" id="SSF51735">
    <property type="entry name" value="NAD(P)-binding Rossmann-fold domains"/>
    <property type="match status" value="1"/>
</dbReference>
<keyword evidence="1" id="KW-0520">NAD</keyword>
<dbReference type="RefSeq" id="WP_021762778.1">
    <property type="nucleotide sequence ID" value="NZ_JACHVP010000001.1"/>
</dbReference>
<sequence length="330" mass="35267">MADVRVGLIGLGMMGRHHARVIREVEGVTLSAVADPAGDPHNVSGDLPLLSSVDELIAAGIDAAVVAVPTIYHEAVATALAEAGVHTLVEKPISPDIDSGERLVDAFEKRGLVGAVGHIERFNPALQSLRERIEAGDLGEVFQIATRRQGPFPARIADVGVVKDLATHDIDLTAWLAQSGFSSVAAQVALRSGREFEDMVSFTGLLDNGVITNHLVNWLSPMKERVTVVTGDRGAFVADTISGDLTFYENGTTTTEWESVMAFRGVSEGTVVRYALTKREPLRLEHEAFRDAILGKTSSVVTMREGLQNVKVAEAVLRSAQGASTVHVSE</sequence>
<reference evidence="4 5" key="1">
    <citation type="submission" date="2020-08" db="EMBL/GenBank/DDBJ databases">
        <title>Sequencing the genomes of 1000 actinobacteria strains.</title>
        <authorList>
            <person name="Klenk H.-P."/>
        </authorList>
    </citation>
    <scope>NUCLEOTIDE SEQUENCE [LARGE SCALE GENOMIC DNA]</scope>
    <source>
        <strain evidence="4 5">DSM 20146</strain>
    </source>
</reference>
<dbReference type="InterPro" id="IPR036291">
    <property type="entry name" value="NAD(P)-bd_dom_sf"/>
</dbReference>
<dbReference type="Gene3D" id="3.40.50.720">
    <property type="entry name" value="NAD(P)-binding Rossmann-like Domain"/>
    <property type="match status" value="1"/>
</dbReference>
<dbReference type="InterPro" id="IPR055170">
    <property type="entry name" value="GFO_IDH_MocA-like_dom"/>
</dbReference>
<proteinExistence type="predicted"/>
<dbReference type="Gene3D" id="3.30.360.10">
    <property type="entry name" value="Dihydrodipicolinate Reductase, domain 2"/>
    <property type="match status" value="1"/>
</dbReference>
<evidence type="ECO:0000259" key="3">
    <source>
        <dbReference type="Pfam" id="PF22725"/>
    </source>
</evidence>
<gene>
    <name evidence="4" type="ORF">FHX33_000194</name>
</gene>
<dbReference type="SUPFAM" id="SSF55347">
    <property type="entry name" value="Glyceraldehyde-3-phosphate dehydrogenase-like, C-terminal domain"/>
    <property type="match status" value="1"/>
</dbReference>
<dbReference type="Proteomes" id="UP000538196">
    <property type="component" value="Unassembled WGS sequence"/>
</dbReference>
<dbReference type="PANTHER" id="PTHR43377:SF1">
    <property type="entry name" value="BILIVERDIN REDUCTASE A"/>
    <property type="match status" value="1"/>
</dbReference>
<accession>A0A7W4USV9</accession>
<evidence type="ECO:0000259" key="2">
    <source>
        <dbReference type="Pfam" id="PF01408"/>
    </source>
</evidence>
<dbReference type="GO" id="GO:0000166">
    <property type="term" value="F:nucleotide binding"/>
    <property type="evidence" value="ECO:0007669"/>
    <property type="project" value="InterPro"/>
</dbReference>
<protein>
    <submittedName>
        <fullName evidence="4">Putative dehydrogenase</fullName>
    </submittedName>
</protein>
<dbReference type="AlphaFoldDB" id="A0A7W4USV9"/>
<evidence type="ECO:0000313" key="5">
    <source>
        <dbReference type="Proteomes" id="UP000538196"/>
    </source>
</evidence>
<evidence type="ECO:0000256" key="1">
    <source>
        <dbReference type="ARBA" id="ARBA00023027"/>
    </source>
</evidence>
<keyword evidence="5" id="KW-1185">Reference proteome</keyword>
<dbReference type="Pfam" id="PF01408">
    <property type="entry name" value="GFO_IDH_MocA"/>
    <property type="match status" value="1"/>
</dbReference>
<dbReference type="PANTHER" id="PTHR43377">
    <property type="entry name" value="BILIVERDIN REDUCTASE A"/>
    <property type="match status" value="1"/>
</dbReference>
<dbReference type="InterPro" id="IPR000683">
    <property type="entry name" value="Gfo/Idh/MocA-like_OxRdtase_N"/>
</dbReference>
<dbReference type="InterPro" id="IPR051450">
    <property type="entry name" value="Gfo/Idh/MocA_Oxidoreductases"/>
</dbReference>
<dbReference type="EMBL" id="JACHVP010000001">
    <property type="protein sequence ID" value="MBB2965462.1"/>
    <property type="molecule type" value="Genomic_DNA"/>
</dbReference>
<comment type="caution">
    <text evidence="4">The sequence shown here is derived from an EMBL/GenBank/DDBJ whole genome shotgun (WGS) entry which is preliminary data.</text>
</comment>
<organism evidence="4 5">
    <name type="scientific">Leifsonia aquatica</name>
    <name type="common">Corynebacterium aquaticum</name>
    <dbReference type="NCBI Taxonomy" id="144185"/>
    <lineage>
        <taxon>Bacteria</taxon>
        <taxon>Bacillati</taxon>
        <taxon>Actinomycetota</taxon>
        <taxon>Actinomycetes</taxon>
        <taxon>Micrococcales</taxon>
        <taxon>Microbacteriaceae</taxon>
        <taxon>Leifsonia</taxon>
    </lineage>
</organism>
<evidence type="ECO:0000313" key="4">
    <source>
        <dbReference type="EMBL" id="MBB2965462.1"/>
    </source>
</evidence>
<name>A0A7W4USV9_LEIAQ</name>
<feature type="domain" description="Gfo/Idh/MocA-like oxidoreductase N-terminal" evidence="2">
    <location>
        <begin position="4"/>
        <end position="118"/>
    </location>
</feature>